<dbReference type="InterPro" id="IPR004158">
    <property type="entry name" value="DUF247_pln"/>
</dbReference>
<evidence type="ECO:0000313" key="2">
    <source>
        <dbReference type="EMBL" id="KAK2993762.1"/>
    </source>
</evidence>
<dbReference type="AlphaFoldDB" id="A0AA88RZS8"/>
<accession>A0AA88RZS8</accession>
<dbReference type="PANTHER" id="PTHR31170">
    <property type="entry name" value="BNAC04G53230D PROTEIN"/>
    <property type="match status" value="1"/>
</dbReference>
<keyword evidence="3" id="KW-1185">Reference proteome</keyword>
<dbReference type="Proteomes" id="UP001187471">
    <property type="component" value="Unassembled WGS sequence"/>
</dbReference>
<feature type="transmembrane region" description="Helical" evidence="1">
    <location>
        <begin position="396"/>
        <end position="422"/>
    </location>
</feature>
<dbReference type="Pfam" id="PF03140">
    <property type="entry name" value="DUF247"/>
    <property type="match status" value="1"/>
</dbReference>
<sequence>MDTSSNAREGEIQISVNIEDHNTELETSIQEMIRSFHPIHDDRSIFRAPTRLRTGKIEMYTPRNVSLGPLHHGRKELATMEKQKLGYLQAFLDRKKMSLKDCIEVTEKHKDRARNCYAEELRLTDDEFVKILLVDSCFIIEVIWRAEHNNRTKTDYLSSPELIFDVMTDMILLENQIPLFLLDDLYRIAFKDNKFLELSIKYFSALVPAKDVDKMRSKEPKHFLDLLRTCHIPSTPRPKEAKYIPIRRAEKLNEAGIYFKKGSNDCLLDIKYSKGVLEVPVIRVNDGTEILLRNLVVLEHCLYPFDTYVIDHIHFMDGLIDSSKDVDLLAKNKIIESALSDSSAVAALFNNLAMQCALWSSDYYFNGVSKKLNEYYERPWHSWKATFKRDYCSTPWIIASTVAAIILLVLTFTQTICSLIPLF</sequence>
<keyword evidence="1" id="KW-0472">Membrane</keyword>
<name>A0AA88RZS8_9ASTE</name>
<reference evidence="2" key="1">
    <citation type="submission" date="2022-12" db="EMBL/GenBank/DDBJ databases">
        <title>Draft genome assemblies for two species of Escallonia (Escalloniales).</title>
        <authorList>
            <person name="Chanderbali A."/>
            <person name="Dervinis C."/>
            <person name="Anghel I."/>
            <person name="Soltis D."/>
            <person name="Soltis P."/>
            <person name="Zapata F."/>
        </authorList>
    </citation>
    <scope>NUCLEOTIDE SEQUENCE</scope>
    <source>
        <strain evidence="2">UCBG92.1500</strain>
        <tissue evidence="2">Leaf</tissue>
    </source>
</reference>
<dbReference type="PANTHER" id="PTHR31170:SF25">
    <property type="entry name" value="BNAA09G04570D PROTEIN"/>
    <property type="match status" value="1"/>
</dbReference>
<organism evidence="2 3">
    <name type="scientific">Escallonia rubra</name>
    <dbReference type="NCBI Taxonomy" id="112253"/>
    <lineage>
        <taxon>Eukaryota</taxon>
        <taxon>Viridiplantae</taxon>
        <taxon>Streptophyta</taxon>
        <taxon>Embryophyta</taxon>
        <taxon>Tracheophyta</taxon>
        <taxon>Spermatophyta</taxon>
        <taxon>Magnoliopsida</taxon>
        <taxon>eudicotyledons</taxon>
        <taxon>Gunneridae</taxon>
        <taxon>Pentapetalae</taxon>
        <taxon>asterids</taxon>
        <taxon>campanulids</taxon>
        <taxon>Escalloniales</taxon>
        <taxon>Escalloniaceae</taxon>
        <taxon>Escallonia</taxon>
    </lineage>
</organism>
<proteinExistence type="predicted"/>
<gene>
    <name evidence="2" type="ORF">RJ640_025069</name>
</gene>
<evidence type="ECO:0000256" key="1">
    <source>
        <dbReference type="SAM" id="Phobius"/>
    </source>
</evidence>
<keyword evidence="1" id="KW-1133">Transmembrane helix</keyword>
<dbReference type="EMBL" id="JAVXUO010000273">
    <property type="protein sequence ID" value="KAK2993762.1"/>
    <property type="molecule type" value="Genomic_DNA"/>
</dbReference>
<protein>
    <submittedName>
        <fullName evidence="2">Uncharacterized protein</fullName>
    </submittedName>
</protein>
<comment type="caution">
    <text evidence="2">The sequence shown here is derived from an EMBL/GenBank/DDBJ whole genome shotgun (WGS) entry which is preliminary data.</text>
</comment>
<evidence type="ECO:0000313" key="3">
    <source>
        <dbReference type="Proteomes" id="UP001187471"/>
    </source>
</evidence>
<keyword evidence="1" id="KW-0812">Transmembrane</keyword>